<reference evidence="3" key="1">
    <citation type="journal article" date="2007" name="Plant Cell">
        <title>Dothideomycete-plant interactions illuminated by genome sequencing and EST analysis of the wheat pathogen Stagonospora nodorum.</title>
        <authorList>
            <person name="Hane J.K."/>
            <person name="Lowe R.G."/>
            <person name="Solomon P.S."/>
            <person name="Tan K.C."/>
            <person name="Schoch C.L."/>
            <person name="Spatafora J.W."/>
            <person name="Crous P.W."/>
            <person name="Kodira C."/>
            <person name="Birren B.W."/>
            <person name="Galagan J.E."/>
            <person name="Torriani S.F."/>
            <person name="McDonald B.A."/>
            <person name="Oliver R.P."/>
        </authorList>
    </citation>
    <scope>NUCLEOTIDE SEQUENCE [LARGE SCALE GENOMIC DNA]</scope>
    <source>
        <strain evidence="3">SN15 / ATCC MYA-4574 / FGSC 10173</strain>
    </source>
</reference>
<evidence type="ECO:0000256" key="1">
    <source>
        <dbReference type="SAM" id="MobiDB-lite"/>
    </source>
</evidence>
<feature type="compositionally biased region" description="Polar residues" evidence="1">
    <location>
        <begin position="101"/>
        <end position="110"/>
    </location>
</feature>
<evidence type="ECO:0000313" key="2">
    <source>
        <dbReference type="EMBL" id="EAT76532.1"/>
    </source>
</evidence>
<proteinExistence type="predicted"/>
<evidence type="ECO:0000313" key="3">
    <source>
        <dbReference type="Proteomes" id="UP000001055"/>
    </source>
</evidence>
<accession>Q0TWN2</accession>
<protein>
    <submittedName>
        <fullName evidence="2">Uncharacterized protein</fullName>
    </submittedName>
</protein>
<gene>
    <name evidence="2" type="ORF">SNOG_16160</name>
</gene>
<dbReference type="EMBL" id="CH445367">
    <property type="protein sequence ID" value="EAT76532.1"/>
    <property type="molecule type" value="Genomic_DNA"/>
</dbReference>
<dbReference type="AlphaFoldDB" id="Q0TWN2"/>
<feature type="region of interest" description="Disordered" evidence="1">
    <location>
        <begin position="92"/>
        <end position="116"/>
    </location>
</feature>
<dbReference type="RefSeq" id="XP_001806286.1">
    <property type="nucleotide sequence ID" value="XM_001806234.1"/>
</dbReference>
<dbReference type="GeneID" id="5983215"/>
<dbReference type="Proteomes" id="UP000001055">
    <property type="component" value="Unassembled WGS sequence"/>
</dbReference>
<organism evidence="2 3">
    <name type="scientific">Phaeosphaeria nodorum (strain SN15 / ATCC MYA-4574 / FGSC 10173)</name>
    <name type="common">Glume blotch fungus</name>
    <name type="synonym">Parastagonospora nodorum</name>
    <dbReference type="NCBI Taxonomy" id="321614"/>
    <lineage>
        <taxon>Eukaryota</taxon>
        <taxon>Fungi</taxon>
        <taxon>Dikarya</taxon>
        <taxon>Ascomycota</taxon>
        <taxon>Pezizomycotina</taxon>
        <taxon>Dothideomycetes</taxon>
        <taxon>Pleosporomycetidae</taxon>
        <taxon>Pleosporales</taxon>
        <taxon>Pleosporineae</taxon>
        <taxon>Phaeosphaeriaceae</taxon>
        <taxon>Parastagonospora</taxon>
    </lineage>
</organism>
<dbReference type="InParanoid" id="Q0TWN2"/>
<dbReference type="KEGG" id="pno:SNOG_16160"/>
<name>Q0TWN2_PHANO</name>
<sequence length="147" mass="16151">MSGPREVSSNFACHGNSSDELKKKGNNAIPVPCISGCVPKDGRQELGTIHMKKCRLISDHTFDSVYSFEDFIDAILALGLLKTLGYPQHDSPYSTFRRETVTGSRKSNISAAHHHPGPPYTLRYEAKIVGQPPSYVYNVDQAELGVS</sequence>